<evidence type="ECO:0000313" key="1">
    <source>
        <dbReference type="EMBL" id="AEA45740.1"/>
    </source>
</evidence>
<dbReference type="KEGG" id="fte:Fluta_3773"/>
<sequence length="80" mass="9425">MKSSKFNETQIIAILKQQDSGMSVNDICREHGISQPTFYSWKKKYSGMDAAHLKRLKELEAEKLDERRKAVWVNSDFRIY</sequence>
<dbReference type="OrthoDB" id="1495855at2"/>
<name>F2IFM6_FLUTR</name>
<gene>
    <name evidence="1" type="ordered locus">Fluta_3773</name>
</gene>
<dbReference type="Gene3D" id="1.10.10.60">
    <property type="entry name" value="Homeodomain-like"/>
    <property type="match status" value="1"/>
</dbReference>
<dbReference type="AlphaFoldDB" id="F2IFM6"/>
<organism evidence="1 2">
    <name type="scientific">Fluviicola taffensis (strain DSM 16823 / NCIMB 13979 / RW262)</name>
    <dbReference type="NCBI Taxonomy" id="755732"/>
    <lineage>
        <taxon>Bacteria</taxon>
        <taxon>Pseudomonadati</taxon>
        <taxon>Bacteroidota</taxon>
        <taxon>Flavobacteriia</taxon>
        <taxon>Flavobacteriales</taxon>
        <taxon>Crocinitomicaceae</taxon>
        <taxon>Fluviicola</taxon>
    </lineage>
</organism>
<dbReference type="InterPro" id="IPR002514">
    <property type="entry name" value="Transposase_8"/>
</dbReference>
<reference evidence="2" key="2">
    <citation type="submission" date="2011-02" db="EMBL/GenBank/DDBJ databases">
        <title>The complete genome of Fluviicola taffensis DSM 16823.</title>
        <authorList>
            <consortium name="US DOE Joint Genome Institute (JGI-PGF)"/>
            <person name="Lucas S."/>
            <person name="Copeland A."/>
            <person name="Lapidus A."/>
            <person name="Bruce D."/>
            <person name="Goodwin L."/>
            <person name="Pitluck S."/>
            <person name="Kyrpides N."/>
            <person name="Mavromatis K."/>
            <person name="Ivanova N."/>
            <person name="Mikhailova N."/>
            <person name="Pagani I."/>
            <person name="Chertkov O."/>
            <person name="Detter J.C."/>
            <person name="Han C."/>
            <person name="Tapia R."/>
            <person name="Land M."/>
            <person name="Hauser L."/>
            <person name="Markowitz V."/>
            <person name="Cheng J.-F."/>
            <person name="Hugenholtz P."/>
            <person name="Woyke T."/>
            <person name="Wu D."/>
            <person name="Tindall B."/>
            <person name="Pomrenke H.G."/>
            <person name="Brambilla E."/>
            <person name="Klenk H.-P."/>
            <person name="Eisen J.A."/>
        </authorList>
    </citation>
    <scope>NUCLEOTIDE SEQUENCE [LARGE SCALE GENOMIC DNA]</scope>
    <source>
        <strain evidence="2">DSM 16823 / RW262 / RW262</strain>
    </source>
</reference>
<reference evidence="1 2" key="1">
    <citation type="journal article" date="2011" name="Stand. Genomic Sci.">
        <title>Complete genome sequence of the gliding freshwater bacterium Fluviicola taffensis type strain (RW262).</title>
        <authorList>
            <person name="Woyke T."/>
            <person name="Chertkov O."/>
            <person name="Lapidus A."/>
            <person name="Nolan M."/>
            <person name="Lucas S."/>
            <person name="Del Rio T.G."/>
            <person name="Tice H."/>
            <person name="Cheng J.F."/>
            <person name="Tapia R."/>
            <person name="Han C."/>
            <person name="Goodwin L."/>
            <person name="Pitluck S."/>
            <person name="Liolios K."/>
            <person name="Pagani I."/>
            <person name="Ivanova N."/>
            <person name="Huntemann M."/>
            <person name="Mavromatis K."/>
            <person name="Mikhailova N."/>
            <person name="Pati A."/>
            <person name="Chen A."/>
            <person name="Palaniappan K."/>
            <person name="Land M."/>
            <person name="Hauser L."/>
            <person name="Brambilla E.M."/>
            <person name="Rohde M."/>
            <person name="Mwirichia R."/>
            <person name="Sikorski J."/>
            <person name="Tindall B.J."/>
            <person name="Goker M."/>
            <person name="Bristow J."/>
            <person name="Eisen J.A."/>
            <person name="Markowitz V."/>
            <person name="Hugenholtz P."/>
            <person name="Klenk H.P."/>
            <person name="Kyrpides N.C."/>
        </authorList>
    </citation>
    <scope>NUCLEOTIDE SEQUENCE [LARGE SCALE GENOMIC DNA]</scope>
    <source>
        <strain evidence="2">DSM 16823 / RW262 / RW262</strain>
    </source>
</reference>
<dbReference type="Proteomes" id="UP000007463">
    <property type="component" value="Chromosome"/>
</dbReference>
<dbReference type="InterPro" id="IPR052546">
    <property type="entry name" value="Transposase_8_domain"/>
</dbReference>
<dbReference type="InterPro" id="IPR009057">
    <property type="entry name" value="Homeodomain-like_sf"/>
</dbReference>
<dbReference type="EMBL" id="CP002542">
    <property type="protein sequence ID" value="AEA45740.1"/>
    <property type="molecule type" value="Genomic_DNA"/>
</dbReference>
<evidence type="ECO:0000313" key="2">
    <source>
        <dbReference type="Proteomes" id="UP000007463"/>
    </source>
</evidence>
<dbReference type="GO" id="GO:0004803">
    <property type="term" value="F:transposase activity"/>
    <property type="evidence" value="ECO:0007669"/>
    <property type="project" value="InterPro"/>
</dbReference>
<dbReference type="HOGENOM" id="CLU_027402_34_1_10"/>
<dbReference type="PANTHER" id="PTHR33609">
    <property type="entry name" value="LOW CALCIUM RESPONSE LOCUS PROTEIN S"/>
    <property type="match status" value="1"/>
</dbReference>
<dbReference type="GO" id="GO:0003677">
    <property type="term" value="F:DNA binding"/>
    <property type="evidence" value="ECO:0007669"/>
    <property type="project" value="InterPro"/>
</dbReference>
<dbReference type="SUPFAM" id="SSF46689">
    <property type="entry name" value="Homeodomain-like"/>
    <property type="match status" value="1"/>
</dbReference>
<dbReference type="PANTHER" id="PTHR33609:SF1">
    <property type="entry name" value="TRANSPOSASE"/>
    <property type="match status" value="1"/>
</dbReference>
<dbReference type="STRING" id="755732.Fluta_3773"/>
<protein>
    <submittedName>
        <fullName evidence="1">Transposase IS3/IS911 family protein</fullName>
    </submittedName>
</protein>
<dbReference type="eggNOG" id="COG2963">
    <property type="taxonomic scope" value="Bacteria"/>
</dbReference>
<accession>F2IFM6</accession>
<dbReference type="GO" id="GO:0006313">
    <property type="term" value="P:DNA transposition"/>
    <property type="evidence" value="ECO:0007669"/>
    <property type="project" value="InterPro"/>
</dbReference>
<keyword evidence="2" id="KW-1185">Reference proteome</keyword>
<dbReference type="Pfam" id="PF01527">
    <property type="entry name" value="HTH_Tnp_1"/>
    <property type="match status" value="1"/>
</dbReference>
<dbReference type="NCBIfam" id="NF047593">
    <property type="entry name" value="IS66_ISAeme5_TnpA"/>
    <property type="match status" value="1"/>
</dbReference>
<proteinExistence type="predicted"/>